<accession>A0ABP0VUL2</accession>
<reference evidence="1" key="1">
    <citation type="submission" date="2024-02" db="EMBL/GenBank/DDBJ databases">
        <authorList>
            <consortium name="ELIXIR-Norway"/>
            <consortium name="Elixir Norway"/>
        </authorList>
    </citation>
    <scope>NUCLEOTIDE SEQUENCE</scope>
</reference>
<sequence length="62" mass="7402">MICLLVTVCTKYYKASHEGHAYWPCDHPQLVLCEEQPVKVRNMLPDCFGYEGMRWRNLRLEE</sequence>
<evidence type="ECO:0000313" key="1">
    <source>
        <dbReference type="EMBL" id="CAK9256755.1"/>
    </source>
</evidence>
<evidence type="ECO:0000313" key="2">
    <source>
        <dbReference type="Proteomes" id="UP001497444"/>
    </source>
</evidence>
<name>A0ABP0VUL2_9BRYO</name>
<dbReference type="Proteomes" id="UP001497444">
    <property type="component" value="Chromosome 10"/>
</dbReference>
<keyword evidence="2" id="KW-1185">Reference proteome</keyword>
<gene>
    <name evidence="1" type="ORF">CSSPJE1EN1_LOCUS2233</name>
</gene>
<proteinExistence type="predicted"/>
<protein>
    <submittedName>
        <fullName evidence="1">Uncharacterized protein</fullName>
    </submittedName>
</protein>
<organism evidence="1 2">
    <name type="scientific">Sphagnum jensenii</name>
    <dbReference type="NCBI Taxonomy" id="128206"/>
    <lineage>
        <taxon>Eukaryota</taxon>
        <taxon>Viridiplantae</taxon>
        <taxon>Streptophyta</taxon>
        <taxon>Embryophyta</taxon>
        <taxon>Bryophyta</taxon>
        <taxon>Sphagnophytina</taxon>
        <taxon>Sphagnopsida</taxon>
        <taxon>Sphagnales</taxon>
        <taxon>Sphagnaceae</taxon>
        <taxon>Sphagnum</taxon>
    </lineage>
</organism>
<dbReference type="EMBL" id="OZ020105">
    <property type="protein sequence ID" value="CAK9256755.1"/>
    <property type="molecule type" value="Genomic_DNA"/>
</dbReference>